<dbReference type="EMBL" id="UOEC01000047">
    <property type="protein sequence ID" value="VAV88536.1"/>
    <property type="molecule type" value="Genomic_DNA"/>
</dbReference>
<feature type="transmembrane region" description="Helical" evidence="6">
    <location>
        <begin position="42"/>
        <end position="60"/>
    </location>
</feature>
<feature type="transmembrane region" description="Helical" evidence="6">
    <location>
        <begin position="251"/>
        <end position="268"/>
    </location>
</feature>
<name>A0A3B0RI66_9ZZZZ</name>
<dbReference type="Pfam" id="PF00892">
    <property type="entry name" value="EamA"/>
    <property type="match status" value="2"/>
</dbReference>
<evidence type="ECO:0000256" key="1">
    <source>
        <dbReference type="ARBA" id="ARBA00004651"/>
    </source>
</evidence>
<keyword evidence="3 6" id="KW-0812">Transmembrane</keyword>
<accession>A0A3B0RI66</accession>
<organism evidence="8">
    <name type="scientific">hydrothermal vent metagenome</name>
    <dbReference type="NCBI Taxonomy" id="652676"/>
    <lineage>
        <taxon>unclassified sequences</taxon>
        <taxon>metagenomes</taxon>
        <taxon>ecological metagenomes</taxon>
    </lineage>
</organism>
<evidence type="ECO:0000256" key="2">
    <source>
        <dbReference type="ARBA" id="ARBA00022475"/>
    </source>
</evidence>
<reference evidence="8" key="1">
    <citation type="submission" date="2018-06" db="EMBL/GenBank/DDBJ databases">
        <authorList>
            <person name="Zhirakovskaya E."/>
        </authorList>
    </citation>
    <scope>NUCLEOTIDE SEQUENCE</scope>
</reference>
<feature type="transmembrane region" description="Helical" evidence="6">
    <location>
        <begin position="126"/>
        <end position="144"/>
    </location>
</feature>
<evidence type="ECO:0000256" key="6">
    <source>
        <dbReference type="SAM" id="Phobius"/>
    </source>
</evidence>
<feature type="transmembrane region" description="Helical" evidence="6">
    <location>
        <begin position="12"/>
        <end position="36"/>
    </location>
</feature>
<feature type="transmembrane region" description="Helical" evidence="6">
    <location>
        <begin position="156"/>
        <end position="173"/>
    </location>
</feature>
<protein>
    <recommendedName>
        <fullName evidence="7">EamA domain-containing protein</fullName>
    </recommendedName>
</protein>
<evidence type="ECO:0000259" key="7">
    <source>
        <dbReference type="Pfam" id="PF00892"/>
    </source>
</evidence>
<comment type="subcellular location">
    <subcellularLocation>
        <location evidence="1">Cell membrane</location>
        <topology evidence="1">Multi-pass membrane protein</topology>
    </subcellularLocation>
</comment>
<evidence type="ECO:0000256" key="4">
    <source>
        <dbReference type="ARBA" id="ARBA00022989"/>
    </source>
</evidence>
<feature type="transmembrane region" description="Helical" evidence="6">
    <location>
        <begin position="218"/>
        <end position="239"/>
    </location>
</feature>
<proteinExistence type="predicted"/>
<keyword evidence="4 6" id="KW-1133">Transmembrane helix</keyword>
<dbReference type="AlphaFoldDB" id="A0A3B0RI66"/>
<evidence type="ECO:0000313" key="8">
    <source>
        <dbReference type="EMBL" id="VAV88536.1"/>
    </source>
</evidence>
<feature type="transmembrane region" description="Helical" evidence="6">
    <location>
        <begin position="72"/>
        <end position="93"/>
    </location>
</feature>
<keyword evidence="2" id="KW-1003">Cell membrane</keyword>
<keyword evidence="5 6" id="KW-0472">Membrane</keyword>
<dbReference type="PANTHER" id="PTHR32322">
    <property type="entry name" value="INNER MEMBRANE TRANSPORTER"/>
    <property type="match status" value="1"/>
</dbReference>
<dbReference type="PANTHER" id="PTHR32322:SF18">
    <property type="entry name" value="S-ADENOSYLMETHIONINE_S-ADENOSYLHOMOCYSTEINE TRANSPORTER"/>
    <property type="match status" value="1"/>
</dbReference>
<evidence type="ECO:0000256" key="5">
    <source>
        <dbReference type="ARBA" id="ARBA00023136"/>
    </source>
</evidence>
<dbReference type="InterPro" id="IPR050638">
    <property type="entry name" value="AA-Vitamin_Transporters"/>
</dbReference>
<gene>
    <name evidence="8" type="ORF">MNBD_ALPHA08-1056</name>
</gene>
<feature type="transmembrane region" description="Helical" evidence="6">
    <location>
        <begin position="185"/>
        <end position="206"/>
    </location>
</feature>
<feature type="domain" description="EamA" evidence="7">
    <location>
        <begin position="11"/>
        <end position="143"/>
    </location>
</feature>
<feature type="transmembrane region" description="Helical" evidence="6">
    <location>
        <begin position="274"/>
        <end position="292"/>
    </location>
</feature>
<dbReference type="InterPro" id="IPR000620">
    <property type="entry name" value="EamA_dom"/>
</dbReference>
<evidence type="ECO:0000256" key="3">
    <source>
        <dbReference type="ARBA" id="ARBA00022692"/>
    </source>
</evidence>
<feature type="transmembrane region" description="Helical" evidence="6">
    <location>
        <begin position="99"/>
        <end position="119"/>
    </location>
</feature>
<sequence length="295" mass="32281">MKSLSGETLKAHAAMLLFAFLVSTSFTVGRSITFLLDPGPLTFMRFVMAVAIFSLVALLSKERFSWPTVANWLRYFFLALLLVIFFVTMFEGLRWSTPLASGAVFTLVPFMTAIIGFAIFRQSMALAGFLALVVAGLASLWIMFGGNLAAIMSLQLGRGEAIFLVGCAAYAGYAPAVKKFNTGSLVYMTFWTLVAGTILLLIFQWPNITSTKWHLASSLTYLAIAWLALFTTAITFYLINYAALRLPSVKVMSYTLLIPAFILLQRVVNGGIWPSASVLAALAVLFGSMLVLQRV</sequence>
<feature type="domain" description="EamA" evidence="7">
    <location>
        <begin position="159"/>
        <end position="291"/>
    </location>
</feature>
<dbReference type="GO" id="GO:0005886">
    <property type="term" value="C:plasma membrane"/>
    <property type="evidence" value="ECO:0007669"/>
    <property type="project" value="UniProtKB-SubCell"/>
</dbReference>